<dbReference type="KEGG" id="rry:C1O28_11015"/>
<keyword evidence="5" id="KW-1185">Reference proteome</keyword>
<dbReference type="InterPro" id="IPR003776">
    <property type="entry name" value="YcaO-like_dom"/>
</dbReference>
<reference evidence="4 5" key="1">
    <citation type="submission" date="2018-02" db="EMBL/GenBank/DDBJ databases">
        <title>Bacteriophage NCPPB3778 and a type I-E CRISPR drive the evolution of the US Biological Select Agent, Rathayibacter toxicus.</title>
        <authorList>
            <person name="Davis E.W.II."/>
            <person name="Tabima J.F."/>
            <person name="Weisberg A.J."/>
            <person name="Lopes L.D."/>
            <person name="Wiseman M.S."/>
            <person name="Wiseman M.S."/>
            <person name="Pupko T."/>
            <person name="Belcher M.S."/>
            <person name="Sechler A.J."/>
            <person name="Tancos M.A."/>
            <person name="Schroeder B.K."/>
            <person name="Murray T.D."/>
            <person name="Luster D.G."/>
            <person name="Schneider W.L."/>
            <person name="Rogers E."/>
            <person name="Andreote F.D."/>
            <person name="Grunwald N.J."/>
            <person name="Putnam M.L."/>
            <person name="Chang J.H."/>
        </authorList>
    </citation>
    <scope>NUCLEOTIDE SEQUENCE [LARGE SCALE GENOMIC DNA]</scope>
    <source>
        <strain evidence="3 5">AY1D6</strain>
        <strain evidence="2 4">AY1I9</strain>
    </source>
</reference>
<sequence length="412" mass="43878">MLSAMRTLAPSAGLAERYTFFAPRDDFPLWQAVVSLKPAIENGTAADPESLPLVGATDVSRRRALLRATGEAVERWALRPAVSARRDRNAGPCLDWMKYGLANGVLRGETLIGENRSTGASVAVPVELIDYDQSTTRLALGAQGAYEPSPSGAAAGETCDHAVAAGVLELLERDALMVAWARQLRIERIEPSTLGDVSLAGLSSLVERIGLEVVVGDLGCDVDGVEAVIAICLDRSAELGSVGSKASTSLVGAVVGAIQESLQALRLGRAMRLGTGGSRPATDRLPRTEMDRARYWAEPAAFAYLDGWAQSFQPSGSSDPPARRSCVSALESTIRCGFEPLVVDLSARLPVEVRDAGWKAVKVLCPGLQPLRLDESLPFSWLQSRIMSAEHRTGFTSPLASGEVFHVPHPLV</sequence>
<evidence type="ECO:0000313" key="2">
    <source>
        <dbReference type="EMBL" id="PPF11013.1"/>
    </source>
</evidence>
<dbReference type="EMBL" id="PSVT01000039">
    <property type="protein sequence ID" value="PPH74084.1"/>
    <property type="molecule type" value="Genomic_DNA"/>
</dbReference>
<proteinExistence type="predicted"/>
<protein>
    <recommendedName>
        <fullName evidence="1">YcaO domain-containing protein</fullName>
    </recommendedName>
</protein>
<dbReference type="EMBL" id="PSUL01000037">
    <property type="protein sequence ID" value="PPF11013.1"/>
    <property type="molecule type" value="Genomic_DNA"/>
</dbReference>
<dbReference type="Proteomes" id="UP000239698">
    <property type="component" value="Unassembled WGS sequence"/>
</dbReference>
<dbReference type="Pfam" id="PF02624">
    <property type="entry name" value="YcaO"/>
    <property type="match status" value="1"/>
</dbReference>
<feature type="domain" description="YcaO" evidence="1">
    <location>
        <begin position="56"/>
        <end position="412"/>
    </location>
</feature>
<dbReference type="GeneID" id="49821004"/>
<comment type="caution">
    <text evidence="2">The sequence shown here is derived from an EMBL/GenBank/DDBJ whole genome shotgun (WGS) entry which is preliminary data.</text>
</comment>
<dbReference type="Gene3D" id="3.30.1330.230">
    <property type="match status" value="1"/>
</dbReference>
<dbReference type="PANTHER" id="PTHR37809">
    <property type="entry name" value="RIBOSOMAL PROTEIN S12 METHYLTHIOTRANSFERASE ACCESSORY FACTOR YCAO"/>
    <property type="match status" value="1"/>
</dbReference>
<organism evidence="2 4">
    <name type="scientific">Rathayibacter rathayi</name>
    <name type="common">Corynebacterium rathayi</name>
    <dbReference type="NCBI Taxonomy" id="33887"/>
    <lineage>
        <taxon>Bacteria</taxon>
        <taxon>Bacillati</taxon>
        <taxon>Actinomycetota</taxon>
        <taxon>Actinomycetes</taxon>
        <taxon>Micrococcales</taxon>
        <taxon>Microbacteriaceae</taxon>
        <taxon>Rathayibacter</taxon>
    </lineage>
</organism>
<gene>
    <name evidence="2" type="ORF">C5C04_12625</name>
    <name evidence="3" type="ORF">C5C40_13490</name>
</gene>
<accession>A0ABD6W5R2</accession>
<evidence type="ECO:0000313" key="5">
    <source>
        <dbReference type="Proteomes" id="UP000239698"/>
    </source>
</evidence>
<dbReference type="AlphaFoldDB" id="A0ABD6W5R2"/>
<evidence type="ECO:0000313" key="3">
    <source>
        <dbReference type="EMBL" id="PPH74084.1"/>
    </source>
</evidence>
<evidence type="ECO:0000259" key="1">
    <source>
        <dbReference type="PROSITE" id="PS51664"/>
    </source>
</evidence>
<dbReference type="Proteomes" id="UP000237881">
    <property type="component" value="Unassembled WGS sequence"/>
</dbReference>
<evidence type="ECO:0000313" key="4">
    <source>
        <dbReference type="Proteomes" id="UP000237881"/>
    </source>
</evidence>
<dbReference type="PROSITE" id="PS51664">
    <property type="entry name" value="YCAO"/>
    <property type="match status" value="1"/>
</dbReference>
<dbReference type="PANTHER" id="PTHR37809:SF1">
    <property type="entry name" value="RIBOSOMAL PROTEIN S12 METHYLTHIOTRANSFERASE ACCESSORY FACTOR YCAO"/>
    <property type="match status" value="1"/>
</dbReference>
<dbReference type="RefSeq" id="WP_097165202.1">
    <property type="nucleotide sequence ID" value="NZ_CP028129.1"/>
</dbReference>
<name>A0ABD6W5R2_RATRA</name>